<proteinExistence type="predicted"/>
<evidence type="ECO:0000256" key="1">
    <source>
        <dbReference type="ARBA" id="ARBA00004651"/>
    </source>
</evidence>
<evidence type="ECO:0000256" key="3">
    <source>
        <dbReference type="ARBA" id="ARBA00022475"/>
    </source>
</evidence>
<feature type="transmembrane region" description="Helical" evidence="12">
    <location>
        <begin position="304"/>
        <end position="324"/>
    </location>
</feature>
<evidence type="ECO:0000256" key="8">
    <source>
        <dbReference type="ARBA" id="ARBA00022777"/>
    </source>
</evidence>
<dbReference type="OrthoDB" id="9764327at2"/>
<dbReference type="AlphaFoldDB" id="A0A0M4JJ35"/>
<keyword evidence="5" id="KW-0808">Transferase</keyword>
<dbReference type="GO" id="GO:0090563">
    <property type="term" value="F:protein-phosphocysteine-sugar phosphotransferase activity"/>
    <property type="evidence" value="ECO:0007669"/>
    <property type="project" value="TreeGrafter"/>
</dbReference>
<comment type="subcellular location">
    <subcellularLocation>
        <location evidence="1">Cell membrane</location>
        <topology evidence="1">Multi-pass membrane protein</topology>
    </subcellularLocation>
</comment>
<dbReference type="PROSITE" id="PS51098">
    <property type="entry name" value="PTS_EIIB_TYPE_1"/>
    <property type="match status" value="1"/>
</dbReference>
<dbReference type="InterPro" id="IPR036878">
    <property type="entry name" value="Glu_permease_IIB"/>
</dbReference>
<dbReference type="InterPro" id="IPR018113">
    <property type="entry name" value="PTrfase_EIIB_Cys"/>
</dbReference>
<feature type="transmembrane region" description="Helical" evidence="12">
    <location>
        <begin position="354"/>
        <end position="378"/>
    </location>
</feature>
<keyword evidence="2" id="KW-0813">Transport</keyword>
<name>A0A0M4JJ35_9MOLU</name>
<feature type="domain" description="PTS EIIC type-1" evidence="14">
    <location>
        <begin position="22"/>
        <end position="442"/>
    </location>
</feature>
<feature type="transmembrane region" description="Helical" evidence="12">
    <location>
        <begin position="194"/>
        <end position="214"/>
    </location>
</feature>
<feature type="transmembrane region" description="Helical" evidence="12">
    <location>
        <begin position="149"/>
        <end position="173"/>
    </location>
</feature>
<evidence type="ECO:0000256" key="4">
    <source>
        <dbReference type="ARBA" id="ARBA00022597"/>
    </source>
</evidence>
<evidence type="ECO:0000256" key="10">
    <source>
        <dbReference type="ARBA" id="ARBA00023136"/>
    </source>
</evidence>
<dbReference type="PATRIC" id="fig|362837.3.peg.214"/>
<dbReference type="GO" id="GO:0008982">
    <property type="term" value="F:protein-N(PI)-phosphohistidine-sugar phosphotransferase activity"/>
    <property type="evidence" value="ECO:0007669"/>
    <property type="project" value="InterPro"/>
</dbReference>
<evidence type="ECO:0000256" key="9">
    <source>
        <dbReference type="ARBA" id="ARBA00022989"/>
    </source>
</evidence>
<feature type="transmembrane region" description="Helical" evidence="12">
    <location>
        <begin position="408"/>
        <end position="430"/>
    </location>
</feature>
<dbReference type="KEGG" id="scj:SCANT_v1c02130"/>
<evidence type="ECO:0000256" key="12">
    <source>
        <dbReference type="SAM" id="Phobius"/>
    </source>
</evidence>
<evidence type="ECO:0000256" key="5">
    <source>
        <dbReference type="ARBA" id="ARBA00022679"/>
    </source>
</evidence>
<keyword evidence="8" id="KW-0418">Kinase</keyword>
<dbReference type="Gene3D" id="3.30.1360.60">
    <property type="entry name" value="Glucose permease domain IIB"/>
    <property type="match status" value="1"/>
</dbReference>
<keyword evidence="7 12" id="KW-0812">Transmembrane</keyword>
<dbReference type="PANTHER" id="PTHR30009">
    <property type="entry name" value="CYTOCHROME C-TYPE SYNTHESIS PROTEIN AND PTS TRANSMEMBRANE COMPONENT"/>
    <property type="match status" value="1"/>
</dbReference>
<dbReference type="InterPro" id="IPR003352">
    <property type="entry name" value="PTS_EIIC"/>
</dbReference>
<dbReference type="PROSITE" id="PS51103">
    <property type="entry name" value="PTS_EIIC_TYPE_1"/>
    <property type="match status" value="1"/>
</dbReference>
<keyword evidence="3" id="KW-1003">Cell membrane</keyword>
<dbReference type="EMBL" id="CP012622">
    <property type="protein sequence ID" value="ALD66123.1"/>
    <property type="molecule type" value="Genomic_DNA"/>
</dbReference>
<evidence type="ECO:0000313" key="15">
    <source>
        <dbReference type="EMBL" id="ALD66123.1"/>
    </source>
</evidence>
<keyword evidence="10 12" id="KW-0472">Membrane</keyword>
<dbReference type="RefSeq" id="WP_053945896.1">
    <property type="nucleotide sequence ID" value="NZ_CP012622.1"/>
</dbReference>
<keyword evidence="6" id="KW-0598">Phosphotransferase system</keyword>
<feature type="domain" description="PTS EIIB type-1" evidence="13">
    <location>
        <begin position="464"/>
        <end position="542"/>
    </location>
</feature>
<sequence>MKGLTFKKEKNIDKIDIKKSKKNLLNKFQKLGRTFMLPIAMLAFCGILLGIGASLTSNATIIQIPWLKTRGLYDFFVLLKTIGAIGFTFLPFMFAMAIPIGLASDNQGSAAFSGFIGYVTMLFVINFTLNVLPENLTSEGTFIGKSTQSILGIKTMDIGVLGAIFVGLLVYWLHEKFQYISLPNAISFWGGTRFVPIISLLIFSAIAIPTTFIWPCFNQLIFWIGLGVQKVDWFGPFLYRFTESLVRPTGMHHVINTIVRFSAVGGTIILPSGEKITGALNIFYKELELGLPISASATRFLSQGYMPTVMFGLPMAAIAIYILAEKEQKKMVKSVIIPGIVASVVGGITEPLEFLFLFVAPLLYLVHCFYIGLAYMFVGLLQVKIGNTDGNIIDFIVFGLMQGLVTKWYYILLVGPIWGVLYFSTFYFYIKYRDVKTIGRTELSEEEKITLISNDKKEQISTSDEIAIKYIELLGGKENIKTLNNCYTRLRITLNKPKNISQEEVKELGAIAIKYIDDYNIQIIIGPKVEKLKNEIAKTIRN</sequence>
<feature type="transmembrane region" description="Helical" evidence="12">
    <location>
        <begin position="331"/>
        <end position="348"/>
    </location>
</feature>
<feature type="active site" description="Phosphocysteine intermediate; for EIIB activity" evidence="11">
    <location>
        <position position="486"/>
    </location>
</feature>
<evidence type="ECO:0000256" key="6">
    <source>
        <dbReference type="ARBA" id="ARBA00022683"/>
    </source>
</evidence>
<organism evidence="15 16">
    <name type="scientific">Spiroplasma cantharicola</name>
    <dbReference type="NCBI Taxonomy" id="362837"/>
    <lineage>
        <taxon>Bacteria</taxon>
        <taxon>Bacillati</taxon>
        <taxon>Mycoplasmatota</taxon>
        <taxon>Mollicutes</taxon>
        <taxon>Entomoplasmatales</taxon>
        <taxon>Spiroplasmataceae</taxon>
        <taxon>Spiroplasma</taxon>
    </lineage>
</organism>
<keyword evidence="16" id="KW-1185">Reference proteome</keyword>
<dbReference type="SUPFAM" id="SSF55604">
    <property type="entry name" value="Glucose permease domain IIB"/>
    <property type="match status" value="1"/>
</dbReference>
<feature type="transmembrane region" description="Helical" evidence="12">
    <location>
        <begin position="35"/>
        <end position="55"/>
    </location>
</feature>
<evidence type="ECO:0000313" key="16">
    <source>
        <dbReference type="Proteomes" id="UP000063919"/>
    </source>
</evidence>
<dbReference type="CDD" id="cd00212">
    <property type="entry name" value="PTS_IIB_glc"/>
    <property type="match status" value="1"/>
</dbReference>
<dbReference type="STRING" id="362837.SCANT_v1c02130"/>
<evidence type="ECO:0000259" key="14">
    <source>
        <dbReference type="PROSITE" id="PS51103"/>
    </source>
</evidence>
<dbReference type="InterPro" id="IPR050429">
    <property type="entry name" value="PTS_Glucose_EIICBA"/>
</dbReference>
<dbReference type="Pfam" id="PF02378">
    <property type="entry name" value="PTS_EIIC"/>
    <property type="match status" value="1"/>
</dbReference>
<evidence type="ECO:0000259" key="13">
    <source>
        <dbReference type="PROSITE" id="PS51098"/>
    </source>
</evidence>
<evidence type="ECO:0000256" key="7">
    <source>
        <dbReference type="ARBA" id="ARBA00022692"/>
    </source>
</evidence>
<dbReference type="InterPro" id="IPR013013">
    <property type="entry name" value="PTS_EIIC_1"/>
</dbReference>
<dbReference type="Proteomes" id="UP000063919">
    <property type="component" value="Chromosome"/>
</dbReference>
<dbReference type="InterPro" id="IPR001996">
    <property type="entry name" value="PTS_IIB_1"/>
</dbReference>
<evidence type="ECO:0000256" key="11">
    <source>
        <dbReference type="PROSITE-ProRule" id="PRU00421"/>
    </source>
</evidence>
<keyword evidence="4" id="KW-0762">Sugar transport</keyword>
<dbReference type="GO" id="GO:0009401">
    <property type="term" value="P:phosphoenolpyruvate-dependent sugar phosphotransferase system"/>
    <property type="evidence" value="ECO:0007669"/>
    <property type="project" value="UniProtKB-KW"/>
</dbReference>
<gene>
    <name evidence="15" type="primary">malX</name>
    <name evidence="15" type="ORF">SCANT_v1c02130</name>
</gene>
<protein>
    <submittedName>
        <fullName evidence="15">PTS system, maltose and glucose-specific IIC component</fullName>
    </submittedName>
</protein>
<feature type="transmembrane region" description="Helical" evidence="12">
    <location>
        <begin position="75"/>
        <end position="98"/>
    </location>
</feature>
<dbReference type="GO" id="GO:0016301">
    <property type="term" value="F:kinase activity"/>
    <property type="evidence" value="ECO:0007669"/>
    <property type="project" value="UniProtKB-KW"/>
</dbReference>
<dbReference type="GO" id="GO:0005886">
    <property type="term" value="C:plasma membrane"/>
    <property type="evidence" value="ECO:0007669"/>
    <property type="project" value="UniProtKB-SubCell"/>
</dbReference>
<dbReference type="PANTHER" id="PTHR30009:SF20">
    <property type="entry name" value="PTS SYSTEM GLUCOSE-SPECIFIC EIICB COMPONENT-RELATED"/>
    <property type="match status" value="1"/>
</dbReference>
<feature type="transmembrane region" description="Helical" evidence="12">
    <location>
        <begin position="110"/>
        <end position="129"/>
    </location>
</feature>
<keyword evidence="9 12" id="KW-1133">Transmembrane helix</keyword>
<accession>A0A0M4JJ35</accession>
<dbReference type="Pfam" id="PF00367">
    <property type="entry name" value="PTS_EIIB"/>
    <property type="match status" value="1"/>
</dbReference>
<evidence type="ECO:0000256" key="2">
    <source>
        <dbReference type="ARBA" id="ARBA00022448"/>
    </source>
</evidence>
<reference evidence="15 16" key="1">
    <citation type="journal article" date="2015" name="Genome Announc.">
        <title>Complete Genome Sequence of Spiroplasma cantharicola CC-1T (DSM 21588), a Bacterium Isolated from Soldier Beetle (Cantharis carolinus).</title>
        <authorList>
            <person name="Lo W.S."/>
            <person name="Liu P.Y."/>
            <person name="Kuo C.H."/>
        </authorList>
    </citation>
    <scope>NUCLEOTIDE SEQUENCE [LARGE SCALE GENOMIC DNA]</scope>
    <source>
        <strain evidence="15 16">CC-1</strain>
    </source>
</reference>